<dbReference type="Pfam" id="PF06958">
    <property type="entry name" value="Pyocin_S"/>
    <property type="match status" value="1"/>
</dbReference>
<dbReference type="InterPro" id="IPR044925">
    <property type="entry name" value="His-Me_finger_sf"/>
</dbReference>
<evidence type="ECO:0000256" key="3">
    <source>
        <dbReference type="ARBA" id="ARBA00022722"/>
    </source>
</evidence>
<evidence type="ECO:0000256" key="4">
    <source>
        <dbReference type="ARBA" id="ARBA00022759"/>
    </source>
</evidence>
<keyword evidence="3" id="KW-0540">Nuclease</keyword>
<evidence type="ECO:0000256" key="6">
    <source>
        <dbReference type="ARBA" id="ARBA00023022"/>
    </source>
</evidence>
<accession>A0A7V8RJZ4</accession>
<keyword evidence="2" id="KW-0929">Antimicrobial</keyword>
<name>A0A7V8RJZ4_9PSED</name>
<evidence type="ECO:0000256" key="9">
    <source>
        <dbReference type="SAM" id="MobiDB-lite"/>
    </source>
</evidence>
<evidence type="ECO:0000256" key="2">
    <source>
        <dbReference type="ARBA" id="ARBA00022529"/>
    </source>
</evidence>
<sequence>MPQEKNIRVTHGRPMTPSSSSNKGGGPGGPTGGGGSFYSGFEHGGFDSVEALVDITVTDTAKSAKKDYETKSRQLPRTIEKELTAAGLEGSPPSSSPVDTLTRELAVRHKLLARKAAELKQQTALANQFFGVDPLSKPVSEFHRKARAMERPIRPNGAAIKSWTASYKAAYEAKLLAQTIRLLNEQQAEMQKKLTAAQAQERARKAAQQLAAETARKAKETKEREALALRAEAQRLAQEQALRQAQLAGAFIIPGATAAAGPVLVPAGNNADTSPITSLAIRAALRAAVAMAVESLTALAGATLAGVGALLYSSKLANGELPERYALSTPLSELTPTQHHDLHAIAAIGGAVDLPVRLTSQAEADGQFEILVINTDGVTHPSTVRVVAVAYNKEQNLYTATTEDTPPRTLTWTPVVQPGNNSTTLPAEPPAPPVHTGASVTPIVGRIDPFPEITADSFDDYVFVFPIDSGLAPLYVMFRDRRQDPGVALGTGTPVTGIWTDAASIGEGAPISSQIADQLRGKEFRNFRKFRESFWRAVAADPILSQQFDQYNLELMKRGMSAIVIKSERVGSRSKYELHHKEYIHLGGEIYNIDNINVMTPKRHIETHREHKN</sequence>
<evidence type="ECO:0000259" key="10">
    <source>
        <dbReference type="Pfam" id="PF06958"/>
    </source>
</evidence>
<protein>
    <submittedName>
        <fullName evidence="11">HNH nuclease</fullName>
    </submittedName>
</protein>
<proteinExistence type="inferred from homology"/>
<evidence type="ECO:0000256" key="7">
    <source>
        <dbReference type="ARBA" id="ARBA00023048"/>
    </source>
</evidence>
<dbReference type="EMBL" id="VDLV01000010">
    <property type="protein sequence ID" value="MBA1377879.1"/>
    <property type="molecule type" value="Genomic_DNA"/>
</dbReference>
<dbReference type="GO" id="GO:0042742">
    <property type="term" value="P:defense response to bacterium"/>
    <property type="evidence" value="ECO:0007669"/>
    <property type="project" value="UniProtKB-KW"/>
</dbReference>
<feature type="region of interest" description="Disordered" evidence="9">
    <location>
        <begin position="1"/>
        <end position="40"/>
    </location>
</feature>
<gene>
    <name evidence="11" type="ORF">FHK92_08655</name>
</gene>
<keyword evidence="5" id="KW-0378">Hydrolase</keyword>
<dbReference type="AlphaFoldDB" id="A0A7V8RJZ4"/>
<comment type="caution">
    <text evidence="11">The sequence shown here is derived from an EMBL/GenBank/DDBJ whole genome shotgun (WGS) entry which is preliminary data.</text>
</comment>
<feature type="coiled-coil region" evidence="8">
    <location>
        <begin position="173"/>
        <end position="239"/>
    </location>
</feature>
<dbReference type="RefSeq" id="WP_181287633.1">
    <property type="nucleotide sequence ID" value="NZ_VDLV01000010.1"/>
</dbReference>
<dbReference type="Proteomes" id="UP000572407">
    <property type="component" value="Unassembled WGS sequence"/>
</dbReference>
<evidence type="ECO:0000256" key="1">
    <source>
        <dbReference type="ARBA" id="ARBA00006811"/>
    </source>
</evidence>
<organism evidence="11 12">
    <name type="scientific">Pseudomonas brassicacearum subsp. neoaurantiaca</name>
    <dbReference type="NCBI Taxonomy" id="494916"/>
    <lineage>
        <taxon>Bacteria</taxon>
        <taxon>Pseudomonadati</taxon>
        <taxon>Pseudomonadota</taxon>
        <taxon>Gammaproteobacteria</taxon>
        <taxon>Pseudomonadales</taxon>
        <taxon>Pseudomonadaceae</taxon>
        <taxon>Pseudomonas</taxon>
    </lineage>
</organism>
<dbReference type="Gene3D" id="3.90.540.10">
    <property type="entry name" value="Colicin/pyocin, DNase domain"/>
    <property type="match status" value="1"/>
</dbReference>
<evidence type="ECO:0000256" key="5">
    <source>
        <dbReference type="ARBA" id="ARBA00022801"/>
    </source>
</evidence>
<dbReference type="GO" id="GO:0016787">
    <property type="term" value="F:hydrolase activity"/>
    <property type="evidence" value="ECO:0007669"/>
    <property type="project" value="UniProtKB-KW"/>
</dbReference>
<dbReference type="InterPro" id="IPR036302">
    <property type="entry name" value="Pyosin/cloacin_T_dom_sf"/>
</dbReference>
<keyword evidence="7" id="KW-0078">Bacteriocin</keyword>
<dbReference type="GO" id="GO:0004519">
    <property type="term" value="F:endonuclease activity"/>
    <property type="evidence" value="ECO:0007669"/>
    <property type="project" value="UniProtKB-KW"/>
</dbReference>
<feature type="domain" description="Pyosin/cloacin translocation" evidence="10">
    <location>
        <begin position="342"/>
        <end position="477"/>
    </location>
</feature>
<keyword evidence="4" id="KW-0255">Endonuclease</keyword>
<reference evidence="11 12" key="1">
    <citation type="submission" date="2019-06" db="EMBL/GenBank/DDBJ databases">
        <title>Analysis of the biodiversity of Brassica napus bacterial endophytes for the selection of potential efficient biofertilizers for rapeseed crops.</title>
        <authorList>
            <person name="Jimenez-Gomez A."/>
            <person name="Saati-Santamaria Z."/>
            <person name="Menendez E."/>
            <person name="Rivas R."/>
            <person name="Mateos P.F."/>
            <person name="Velazquez E."/>
            <person name="Garcia-Fraile P."/>
        </authorList>
    </citation>
    <scope>NUCLEOTIDE SEQUENCE [LARGE SCALE GENOMIC DNA]</scope>
    <source>
        <strain evidence="11 12">CDVBN10</strain>
    </source>
</reference>
<dbReference type="GO" id="GO:0031640">
    <property type="term" value="P:killing of cells of another organism"/>
    <property type="evidence" value="ECO:0007669"/>
    <property type="project" value="UniProtKB-KW"/>
</dbReference>
<dbReference type="SUPFAM" id="SSF69369">
    <property type="entry name" value="Cloacin translocation domain"/>
    <property type="match status" value="1"/>
</dbReference>
<dbReference type="Pfam" id="PF21431">
    <property type="entry name" value="Col-Pyo_DNase"/>
    <property type="match status" value="1"/>
</dbReference>
<evidence type="ECO:0000313" key="12">
    <source>
        <dbReference type="Proteomes" id="UP000572407"/>
    </source>
</evidence>
<feature type="compositionally biased region" description="Gly residues" evidence="9">
    <location>
        <begin position="23"/>
        <end position="37"/>
    </location>
</feature>
<dbReference type="InterPro" id="IPR016128">
    <property type="entry name" value="Pyosin/cloacin_T_dom"/>
</dbReference>
<dbReference type="SUPFAM" id="SSF54060">
    <property type="entry name" value="His-Me finger endonucleases"/>
    <property type="match status" value="1"/>
</dbReference>
<evidence type="ECO:0000313" key="11">
    <source>
        <dbReference type="EMBL" id="MBA1377879.1"/>
    </source>
</evidence>
<dbReference type="InterPro" id="IPR037146">
    <property type="entry name" value="Colicin/pyocin_DNase_dom_sf"/>
</dbReference>
<keyword evidence="8" id="KW-0175">Coiled coil</keyword>
<comment type="similarity">
    <text evidence="1">Belongs to the colicin/pyosin nuclease family.</text>
</comment>
<keyword evidence="6" id="KW-0044">Antibiotic</keyword>
<evidence type="ECO:0000256" key="8">
    <source>
        <dbReference type="SAM" id="Coils"/>
    </source>
</evidence>